<dbReference type="EMBL" id="AEBR01000029">
    <property type="protein sequence ID" value="EFM83266.1"/>
    <property type="molecule type" value="Genomic_DNA"/>
</dbReference>
<protein>
    <submittedName>
        <fullName evidence="1">Uncharacterized protein</fullName>
    </submittedName>
</protein>
<sequence length="120" mass="13624">MGLFKSLFKKEQHTQDTEINESVIQREADNLEKRWIDIPAYIPAEPKEYQLVSIVATAIAAGEFPESRFVIKKIAKRNPEAKEVAIIAASIAAELSEESQLVVKRISKQNLEEDHYVTQI</sequence>
<dbReference type="AlphaFoldDB" id="A0A125W7T8"/>
<evidence type="ECO:0000313" key="2">
    <source>
        <dbReference type="Proteomes" id="UP000004846"/>
    </source>
</evidence>
<evidence type="ECO:0000313" key="1">
    <source>
        <dbReference type="EMBL" id="EFM83266.1"/>
    </source>
</evidence>
<name>A0A125W7T8_ENTFL</name>
<reference evidence="1 2" key="1">
    <citation type="submission" date="2010-07" db="EMBL/GenBank/DDBJ databases">
        <authorList>
            <person name="Sid Ahmed O."/>
        </authorList>
    </citation>
    <scope>NUCLEOTIDE SEQUENCE [LARGE SCALE GENOMIC DNA]</scope>
    <source>
        <strain evidence="1 2">TX4248</strain>
    </source>
</reference>
<dbReference type="RefSeq" id="WP_002356004.1">
    <property type="nucleotide sequence ID" value="NZ_GL454434.1"/>
</dbReference>
<gene>
    <name evidence="1" type="ORF">HMPREF9498_01037</name>
</gene>
<organism evidence="1 2">
    <name type="scientific">Enterococcus faecalis TX4248</name>
    <dbReference type="NCBI Taxonomy" id="749495"/>
    <lineage>
        <taxon>Bacteria</taxon>
        <taxon>Bacillati</taxon>
        <taxon>Bacillota</taxon>
        <taxon>Bacilli</taxon>
        <taxon>Lactobacillales</taxon>
        <taxon>Enterococcaceae</taxon>
        <taxon>Enterococcus</taxon>
    </lineage>
</organism>
<dbReference type="GeneID" id="60892556"/>
<dbReference type="Proteomes" id="UP000004846">
    <property type="component" value="Unassembled WGS sequence"/>
</dbReference>
<accession>A0A125W7T8</accession>
<proteinExistence type="predicted"/>
<comment type="caution">
    <text evidence="1">The sequence shown here is derived from an EMBL/GenBank/DDBJ whole genome shotgun (WGS) entry which is preliminary data.</text>
</comment>
<dbReference type="HOGENOM" id="CLU_151819_0_0_9"/>